<dbReference type="GO" id="GO:0050502">
    <property type="term" value="F:cis-zeatin O-beta-D-glucosyltransferase activity"/>
    <property type="evidence" value="ECO:0007669"/>
    <property type="project" value="UniProtKB-EC"/>
</dbReference>
<dbReference type="Proteomes" id="UP001567538">
    <property type="component" value="Unassembled WGS sequence"/>
</dbReference>
<dbReference type="EMBL" id="JBEAFC010000002">
    <property type="protein sequence ID" value="KAL1567095.1"/>
    <property type="molecule type" value="Genomic_DNA"/>
</dbReference>
<keyword evidence="2" id="KW-1185">Reference proteome</keyword>
<proteinExistence type="predicted"/>
<gene>
    <name evidence="1" type="ORF">AAHA92_02615</name>
</gene>
<comment type="caution">
    <text evidence="1">The sequence shown here is derived from an EMBL/GenBank/DDBJ whole genome shotgun (WGS) entry which is preliminary data.</text>
</comment>
<reference evidence="1 2" key="1">
    <citation type="submission" date="2024-06" db="EMBL/GenBank/DDBJ databases">
        <title>A chromosome level genome sequence of Diviner's sage (Salvia divinorum).</title>
        <authorList>
            <person name="Ford S.A."/>
            <person name="Ro D.-K."/>
            <person name="Ness R.W."/>
            <person name="Phillips M.A."/>
        </authorList>
    </citation>
    <scope>NUCLEOTIDE SEQUENCE [LARGE SCALE GENOMIC DNA]</scope>
    <source>
        <strain evidence="1">SAF-2024a</strain>
        <tissue evidence="1">Leaf</tissue>
    </source>
</reference>
<dbReference type="EC" id="2.4.1.215" evidence="1"/>
<name>A0ABD1IFA8_SALDI</name>
<dbReference type="AlphaFoldDB" id="A0ABD1IFA8"/>
<sequence length="83" mass="9371">MHFNQPTNVALVADILKNEIMLLEGKDRSEVVKASRIENVVRRLMAPQEGKRLGRRQRSYGLSCGRWVALRGLSWIPSLPISG</sequence>
<accession>A0ABD1IFA8</accession>
<keyword evidence="1" id="KW-0808">Transferase</keyword>
<dbReference type="Gene3D" id="3.40.50.2000">
    <property type="entry name" value="Glycogen Phosphorylase B"/>
    <property type="match status" value="1"/>
</dbReference>
<keyword evidence="1" id="KW-0328">Glycosyltransferase</keyword>
<organism evidence="1 2">
    <name type="scientific">Salvia divinorum</name>
    <name type="common">Maria pastora</name>
    <name type="synonym">Diviner's sage</name>
    <dbReference type="NCBI Taxonomy" id="28513"/>
    <lineage>
        <taxon>Eukaryota</taxon>
        <taxon>Viridiplantae</taxon>
        <taxon>Streptophyta</taxon>
        <taxon>Embryophyta</taxon>
        <taxon>Tracheophyta</taxon>
        <taxon>Spermatophyta</taxon>
        <taxon>Magnoliopsida</taxon>
        <taxon>eudicotyledons</taxon>
        <taxon>Gunneridae</taxon>
        <taxon>Pentapetalae</taxon>
        <taxon>asterids</taxon>
        <taxon>lamiids</taxon>
        <taxon>Lamiales</taxon>
        <taxon>Lamiaceae</taxon>
        <taxon>Nepetoideae</taxon>
        <taxon>Mentheae</taxon>
        <taxon>Salviinae</taxon>
        <taxon>Salvia</taxon>
        <taxon>Salvia subgen. Calosphace</taxon>
    </lineage>
</organism>
<protein>
    <submittedName>
        <fullName evidence="1">Cis-zeatin O-beta-D-glucosyltransferase</fullName>
        <ecNumber evidence="1">2.4.1.215</ecNumber>
    </submittedName>
</protein>
<evidence type="ECO:0000313" key="2">
    <source>
        <dbReference type="Proteomes" id="UP001567538"/>
    </source>
</evidence>
<evidence type="ECO:0000313" key="1">
    <source>
        <dbReference type="EMBL" id="KAL1567095.1"/>
    </source>
</evidence>